<evidence type="ECO:0000256" key="1">
    <source>
        <dbReference type="SAM" id="MobiDB-lite"/>
    </source>
</evidence>
<reference evidence="5" key="1">
    <citation type="journal article" date="2019" name="Int. J. Syst. Evol. Microbiol.">
        <title>The Global Catalogue of Microorganisms (GCM) 10K type strain sequencing project: providing services to taxonomists for standard genome sequencing and annotation.</title>
        <authorList>
            <consortium name="The Broad Institute Genomics Platform"/>
            <consortium name="The Broad Institute Genome Sequencing Center for Infectious Disease"/>
            <person name="Wu L."/>
            <person name="Ma J."/>
        </authorList>
    </citation>
    <scope>NUCLEOTIDE SEQUENCE [LARGE SCALE GENOMIC DNA]</scope>
    <source>
        <strain evidence="5">KCTC 22245</strain>
    </source>
</reference>
<protein>
    <submittedName>
        <fullName evidence="4">SPOR domain-containing protein</fullName>
    </submittedName>
</protein>
<organism evidence="4 5">
    <name type="scientific">Parvularcula lutaonensis</name>
    <dbReference type="NCBI Taxonomy" id="491923"/>
    <lineage>
        <taxon>Bacteria</taxon>
        <taxon>Pseudomonadati</taxon>
        <taxon>Pseudomonadota</taxon>
        <taxon>Alphaproteobacteria</taxon>
        <taxon>Parvularculales</taxon>
        <taxon>Parvularculaceae</taxon>
        <taxon>Parvularcula</taxon>
    </lineage>
</organism>
<comment type="caution">
    <text evidence="4">The sequence shown here is derived from an EMBL/GenBank/DDBJ whole genome shotgun (WGS) entry which is preliminary data.</text>
</comment>
<feature type="compositionally biased region" description="Polar residues" evidence="1">
    <location>
        <begin position="155"/>
        <end position="169"/>
    </location>
</feature>
<keyword evidence="5" id="KW-1185">Reference proteome</keyword>
<feature type="domain" description="SPOR" evidence="3">
    <location>
        <begin position="198"/>
        <end position="282"/>
    </location>
</feature>
<dbReference type="InterPro" id="IPR007730">
    <property type="entry name" value="SPOR-like_dom"/>
</dbReference>
<dbReference type="EMBL" id="JBHRVA010000002">
    <property type="protein sequence ID" value="MFC3302636.1"/>
    <property type="molecule type" value="Genomic_DNA"/>
</dbReference>
<accession>A0ABV7MBR0</accession>
<evidence type="ECO:0000256" key="2">
    <source>
        <dbReference type="SAM" id="Phobius"/>
    </source>
</evidence>
<feature type="compositionally biased region" description="Polar residues" evidence="1">
    <location>
        <begin position="113"/>
        <end position="124"/>
    </location>
</feature>
<sequence>MSSTVANVNDILEEDEGGLSGFTILAILATLVAVFILVVFYAYRQGKASAIAASEQLPVVAADPSPVAEDIPLDVTREGARQEVYDRVSGAVDTRVVTSEDPARDALDGYSGAPSSMLPQSGTLASADEPADDPVVTAMTQTSEPERPVTPPSQKPATQASAPAQLQTRTAERQTPIRATTTPERPATTEAASATTVSALAGTHVVQVGAFPSTQAAYDHFDSLSRRMGTLLADKRPDVQVAEVNGRTYHRLRIGPFDSKAAAQNYCAQLKNRGQDCLVRGV</sequence>
<evidence type="ECO:0000313" key="4">
    <source>
        <dbReference type="EMBL" id="MFC3302636.1"/>
    </source>
</evidence>
<dbReference type="Proteomes" id="UP001595607">
    <property type="component" value="Unassembled WGS sequence"/>
</dbReference>
<name>A0ABV7MBR0_9PROT</name>
<gene>
    <name evidence="4" type="ORF">ACFONP_07810</name>
</gene>
<keyword evidence="2" id="KW-1133">Transmembrane helix</keyword>
<evidence type="ECO:0000313" key="5">
    <source>
        <dbReference type="Proteomes" id="UP001595607"/>
    </source>
</evidence>
<feature type="compositionally biased region" description="Low complexity" evidence="1">
    <location>
        <begin position="178"/>
        <end position="192"/>
    </location>
</feature>
<keyword evidence="2" id="KW-0472">Membrane</keyword>
<proteinExistence type="predicted"/>
<dbReference type="Pfam" id="PF05036">
    <property type="entry name" value="SPOR"/>
    <property type="match status" value="1"/>
</dbReference>
<evidence type="ECO:0000259" key="3">
    <source>
        <dbReference type="PROSITE" id="PS51724"/>
    </source>
</evidence>
<dbReference type="Gene3D" id="3.30.70.1070">
    <property type="entry name" value="Sporulation related repeat"/>
    <property type="match status" value="1"/>
</dbReference>
<feature type="region of interest" description="Disordered" evidence="1">
    <location>
        <begin position="93"/>
        <end position="192"/>
    </location>
</feature>
<keyword evidence="2" id="KW-0812">Transmembrane</keyword>
<dbReference type="InterPro" id="IPR036680">
    <property type="entry name" value="SPOR-like_sf"/>
</dbReference>
<dbReference type="PROSITE" id="PS51724">
    <property type="entry name" value="SPOR"/>
    <property type="match status" value="1"/>
</dbReference>
<dbReference type="SUPFAM" id="SSF110997">
    <property type="entry name" value="Sporulation related repeat"/>
    <property type="match status" value="1"/>
</dbReference>
<dbReference type="RefSeq" id="WP_189571093.1">
    <property type="nucleotide sequence ID" value="NZ_BMXU01000001.1"/>
</dbReference>
<feature type="transmembrane region" description="Helical" evidence="2">
    <location>
        <begin position="20"/>
        <end position="43"/>
    </location>
</feature>